<dbReference type="GO" id="GO:0005634">
    <property type="term" value="C:nucleus"/>
    <property type="evidence" value="ECO:0007669"/>
    <property type="project" value="TreeGrafter"/>
</dbReference>
<sequence length="594" mass="64918">MREEEKDEGEELEQLLAKTLSGPGVITRVEEEAVEVMWDYSGATSTFSSSSSPGSESSIALLSVWSPSKEEVAELKRFVNAHVHAREGQMVRRSGGAKGSRGQVMEVKHGADEASSSCSVVWEDSKTVEECRIGKDGEFELILDSKPSSIASSDLSHLQQEHVVNKLTRLVLDGNHLGDVGATALGAMLSRNQSLSLLSLCDNWIGPEGSTALAEGMKGNEGIETLRLNGNVIGNQGMPAFLDLLGSSPSSRLSCLELSGNAIGQAGVRVLARALVDNSRLTRLDLSHNLLGADGAAYLRKGLERSVGLRELLLDRNMLGDSGFMQVALAFSQGMKGAMNRSLTLLSVAGNNISDKGVMHMRDMLGRECKLSIIELEGNEVSPAALALLHEKLAVNAEAQQLEAAVIKLQKVFRGSRQRAREKRRRRRKSQRSLAPPPPPPPRSLIRQVSDALLKAARAGTSRKDVTALAPPTASTPYDWEDNQTMERMEALGMMAMQQHAMLKAAMSASDVEEEELKRMMEEYKTTYEAFSVMIDNATSYLDLETSHIDDIIQEASLLGDDDEDAERMALAGDERQEARAEEKEREEREEREE</sequence>
<dbReference type="PANTHER" id="PTHR24113:SF12">
    <property type="entry name" value="RAN GTPASE-ACTIVATING PROTEIN 1"/>
    <property type="match status" value="1"/>
</dbReference>
<feature type="region of interest" description="Disordered" evidence="4">
    <location>
        <begin position="416"/>
        <end position="445"/>
    </location>
</feature>
<name>A0A7S4V1E0_GUITH</name>
<dbReference type="Pfam" id="PF13516">
    <property type="entry name" value="LRR_6"/>
    <property type="match status" value="4"/>
</dbReference>
<dbReference type="PROSITE" id="PS50096">
    <property type="entry name" value="IQ"/>
    <property type="match status" value="1"/>
</dbReference>
<evidence type="ECO:0000256" key="3">
    <source>
        <dbReference type="ARBA" id="ARBA00022737"/>
    </source>
</evidence>
<evidence type="ECO:0000313" key="5">
    <source>
        <dbReference type="EMBL" id="CAE2341779.1"/>
    </source>
</evidence>
<feature type="compositionally biased region" description="Basic residues" evidence="4">
    <location>
        <begin position="416"/>
        <end position="431"/>
    </location>
</feature>
<dbReference type="Gene3D" id="3.80.10.10">
    <property type="entry name" value="Ribonuclease Inhibitor"/>
    <property type="match status" value="2"/>
</dbReference>
<dbReference type="PANTHER" id="PTHR24113">
    <property type="entry name" value="RAN GTPASE-ACTIVATING PROTEIN 1"/>
    <property type="match status" value="1"/>
</dbReference>
<evidence type="ECO:0008006" key="6">
    <source>
        <dbReference type="Google" id="ProtNLM"/>
    </source>
</evidence>
<keyword evidence="1" id="KW-0343">GTPase activation</keyword>
<dbReference type="GO" id="GO:0005096">
    <property type="term" value="F:GTPase activator activity"/>
    <property type="evidence" value="ECO:0007669"/>
    <property type="project" value="UniProtKB-KW"/>
</dbReference>
<organism evidence="5">
    <name type="scientific">Guillardia theta</name>
    <name type="common">Cryptophyte</name>
    <name type="synonym">Cryptomonas phi</name>
    <dbReference type="NCBI Taxonomy" id="55529"/>
    <lineage>
        <taxon>Eukaryota</taxon>
        <taxon>Cryptophyceae</taxon>
        <taxon>Pyrenomonadales</taxon>
        <taxon>Geminigeraceae</taxon>
        <taxon>Guillardia</taxon>
    </lineage>
</organism>
<evidence type="ECO:0000256" key="4">
    <source>
        <dbReference type="SAM" id="MobiDB-lite"/>
    </source>
</evidence>
<feature type="region of interest" description="Disordered" evidence="4">
    <location>
        <begin position="557"/>
        <end position="594"/>
    </location>
</feature>
<keyword evidence="3" id="KW-0677">Repeat</keyword>
<dbReference type="InterPro" id="IPR032675">
    <property type="entry name" value="LRR_dom_sf"/>
</dbReference>
<dbReference type="AlphaFoldDB" id="A0A7S4V1E0"/>
<dbReference type="GO" id="GO:0031267">
    <property type="term" value="F:small GTPase binding"/>
    <property type="evidence" value="ECO:0007669"/>
    <property type="project" value="TreeGrafter"/>
</dbReference>
<protein>
    <recommendedName>
        <fullName evidence="6">WPP domain-containing protein</fullName>
    </recommendedName>
</protein>
<feature type="compositionally biased region" description="Basic and acidic residues" evidence="4">
    <location>
        <begin position="573"/>
        <end position="594"/>
    </location>
</feature>
<dbReference type="SMART" id="SM00368">
    <property type="entry name" value="LRR_RI"/>
    <property type="match status" value="8"/>
</dbReference>
<dbReference type="SUPFAM" id="SSF52047">
    <property type="entry name" value="RNI-like"/>
    <property type="match status" value="1"/>
</dbReference>
<dbReference type="GO" id="GO:0005829">
    <property type="term" value="C:cytosol"/>
    <property type="evidence" value="ECO:0007669"/>
    <property type="project" value="TreeGrafter"/>
</dbReference>
<proteinExistence type="predicted"/>
<dbReference type="InterPro" id="IPR001611">
    <property type="entry name" value="Leu-rich_rpt"/>
</dbReference>
<keyword evidence="2" id="KW-0433">Leucine-rich repeat</keyword>
<evidence type="ECO:0000256" key="2">
    <source>
        <dbReference type="ARBA" id="ARBA00022614"/>
    </source>
</evidence>
<dbReference type="InterPro" id="IPR027038">
    <property type="entry name" value="RanGap"/>
</dbReference>
<dbReference type="GO" id="GO:0048471">
    <property type="term" value="C:perinuclear region of cytoplasm"/>
    <property type="evidence" value="ECO:0007669"/>
    <property type="project" value="TreeGrafter"/>
</dbReference>
<reference evidence="5" key="1">
    <citation type="submission" date="2021-01" db="EMBL/GenBank/DDBJ databases">
        <authorList>
            <person name="Corre E."/>
            <person name="Pelletier E."/>
            <person name="Niang G."/>
            <person name="Scheremetjew M."/>
            <person name="Finn R."/>
            <person name="Kale V."/>
            <person name="Holt S."/>
            <person name="Cochrane G."/>
            <person name="Meng A."/>
            <person name="Brown T."/>
            <person name="Cohen L."/>
        </authorList>
    </citation>
    <scope>NUCLEOTIDE SEQUENCE</scope>
    <source>
        <strain evidence="5">CCMP 2712</strain>
    </source>
</reference>
<evidence type="ECO:0000256" key="1">
    <source>
        <dbReference type="ARBA" id="ARBA00022468"/>
    </source>
</evidence>
<feature type="region of interest" description="Disordered" evidence="4">
    <location>
        <begin position="457"/>
        <end position="480"/>
    </location>
</feature>
<dbReference type="EMBL" id="HBKN01050995">
    <property type="protein sequence ID" value="CAE2341779.1"/>
    <property type="molecule type" value="Transcribed_RNA"/>
</dbReference>
<accession>A0A7S4V1E0</accession>
<gene>
    <name evidence="5" type="ORF">GTHE00462_LOCUS39775</name>
</gene>
<dbReference type="GO" id="GO:0006913">
    <property type="term" value="P:nucleocytoplasmic transport"/>
    <property type="evidence" value="ECO:0007669"/>
    <property type="project" value="TreeGrafter"/>
</dbReference>